<proteinExistence type="predicted"/>
<feature type="compositionally biased region" description="Polar residues" evidence="1">
    <location>
        <begin position="558"/>
        <end position="567"/>
    </location>
</feature>
<evidence type="ECO:0000313" key="4">
    <source>
        <dbReference type="Proteomes" id="UP001305647"/>
    </source>
</evidence>
<evidence type="ECO:0000259" key="2">
    <source>
        <dbReference type="Pfam" id="PF06985"/>
    </source>
</evidence>
<dbReference type="PANTHER" id="PTHR33112">
    <property type="entry name" value="DOMAIN PROTEIN, PUTATIVE-RELATED"/>
    <property type="match status" value="1"/>
</dbReference>
<evidence type="ECO:0000256" key="1">
    <source>
        <dbReference type="SAM" id="MobiDB-lite"/>
    </source>
</evidence>
<dbReference type="AlphaFoldDB" id="A0AAN6QAY9"/>
<name>A0AAN6QAY9_9PEZI</name>
<protein>
    <submittedName>
        <fullName evidence="3">HET-domain-containing protein</fullName>
    </submittedName>
</protein>
<dbReference type="PANTHER" id="PTHR33112:SF16">
    <property type="entry name" value="HETEROKARYON INCOMPATIBILITY DOMAIN-CONTAINING PROTEIN"/>
    <property type="match status" value="1"/>
</dbReference>
<feature type="domain" description="Heterokaryon incompatibility" evidence="2">
    <location>
        <begin position="245"/>
        <end position="342"/>
    </location>
</feature>
<dbReference type="Proteomes" id="UP001305647">
    <property type="component" value="Unassembled WGS sequence"/>
</dbReference>
<reference evidence="3" key="2">
    <citation type="submission" date="2023-05" db="EMBL/GenBank/DDBJ databases">
        <authorList>
            <consortium name="Lawrence Berkeley National Laboratory"/>
            <person name="Steindorff A."/>
            <person name="Hensen N."/>
            <person name="Bonometti L."/>
            <person name="Westerberg I."/>
            <person name="Brannstrom I.O."/>
            <person name="Guillou S."/>
            <person name="Cros-Aarteil S."/>
            <person name="Calhoun S."/>
            <person name="Haridas S."/>
            <person name="Kuo A."/>
            <person name="Mondo S."/>
            <person name="Pangilinan J."/>
            <person name="Riley R."/>
            <person name="Labutti K."/>
            <person name="Andreopoulos B."/>
            <person name="Lipzen A."/>
            <person name="Chen C."/>
            <person name="Yanf M."/>
            <person name="Daum C."/>
            <person name="Ng V."/>
            <person name="Clum A."/>
            <person name="Ohm R."/>
            <person name="Martin F."/>
            <person name="Silar P."/>
            <person name="Natvig D."/>
            <person name="Lalanne C."/>
            <person name="Gautier V."/>
            <person name="Ament-Velasquez S.L."/>
            <person name="Kruys A."/>
            <person name="Hutchinson M.I."/>
            <person name="Powell A.J."/>
            <person name="Barry K."/>
            <person name="Miller A.N."/>
            <person name="Grigoriev I.V."/>
            <person name="Debuchy R."/>
            <person name="Gladieux P."/>
            <person name="Thoren M.H."/>
            <person name="Johannesson H."/>
        </authorList>
    </citation>
    <scope>NUCLEOTIDE SEQUENCE</scope>
    <source>
        <strain evidence="3">CBS 757.83</strain>
    </source>
</reference>
<organism evidence="3 4">
    <name type="scientific">Parathielavia hyrcaniae</name>
    <dbReference type="NCBI Taxonomy" id="113614"/>
    <lineage>
        <taxon>Eukaryota</taxon>
        <taxon>Fungi</taxon>
        <taxon>Dikarya</taxon>
        <taxon>Ascomycota</taxon>
        <taxon>Pezizomycotina</taxon>
        <taxon>Sordariomycetes</taxon>
        <taxon>Sordariomycetidae</taxon>
        <taxon>Sordariales</taxon>
        <taxon>Chaetomiaceae</taxon>
        <taxon>Parathielavia</taxon>
    </lineage>
</organism>
<dbReference type="EMBL" id="MU863624">
    <property type="protein sequence ID" value="KAK4106845.1"/>
    <property type="molecule type" value="Genomic_DNA"/>
</dbReference>
<feature type="region of interest" description="Disordered" evidence="1">
    <location>
        <begin position="548"/>
        <end position="569"/>
    </location>
</feature>
<evidence type="ECO:0000313" key="3">
    <source>
        <dbReference type="EMBL" id="KAK4106845.1"/>
    </source>
</evidence>
<sequence>MAVRTQVAAMQVLVKYTVELRELTECDHKRDCESLRTNSRECTTCYVLLSLLRLHLACRCEWRWYELSRADDFIEFLPTSEFVQHLAVAREERRRWWQLKRRDRPTLPICFWALWRQGDDPRCLAGHPIVRDLVKNGGSKVSVGRTWSYWTGTSGMASDSSREQVYGNENRLLNHWLLTSIAKRPGCAYSQLPDAKLEPASETALPTRVLDLMPNGLFEHVNRAPGSAPPTVRLVIPPPGSRGRYLTLSHRWGTKHLMRLTKANLGELQKGIELECLPRTYRDAAKVAAQLGYRYLWIDALCIVQDDPEDWLRESAEMCTVYRNSCCTIFAHTSSCDDDGFLEPKIDSSRDWPSTINNRGWVFQERILSRRILHFSCGGVFFEDASGIYTSHLLDGQYFDRRAVPPGLASNPLLDDQKPNLDDSVEKPTKWYELVEKYTTECELTFDTDRLPAVQGLARYYHELNPEAGAYAFGLWLSSLHQGLLWVETDLCPTPGSALVPGDHSSSSKNVPQPPSWSWAGWRAVRYPAHLATCEPVDVAHASPSDHFVASTHPARPSPTTAATDCSSPAAAEIRAAREGILRLRLRITHWRNVTARRQPRAPAGQCCPSFSLPKRGPNKRPEHMYDLVDFPARWPPVWVALDGERGDVVQYGELSLALLAVHVRVKRFAVESDDVYDERQHVVQKHYGDGVEWYRRVGVGAVAWRSWWDGIGLEDVEIE</sequence>
<keyword evidence="4" id="KW-1185">Reference proteome</keyword>
<accession>A0AAN6QAY9</accession>
<reference evidence="3" key="1">
    <citation type="journal article" date="2023" name="Mol. Phylogenet. Evol.">
        <title>Genome-scale phylogeny and comparative genomics of the fungal order Sordariales.</title>
        <authorList>
            <person name="Hensen N."/>
            <person name="Bonometti L."/>
            <person name="Westerberg I."/>
            <person name="Brannstrom I.O."/>
            <person name="Guillou S."/>
            <person name="Cros-Aarteil S."/>
            <person name="Calhoun S."/>
            <person name="Haridas S."/>
            <person name="Kuo A."/>
            <person name="Mondo S."/>
            <person name="Pangilinan J."/>
            <person name="Riley R."/>
            <person name="LaButti K."/>
            <person name="Andreopoulos B."/>
            <person name="Lipzen A."/>
            <person name="Chen C."/>
            <person name="Yan M."/>
            <person name="Daum C."/>
            <person name="Ng V."/>
            <person name="Clum A."/>
            <person name="Steindorff A."/>
            <person name="Ohm R.A."/>
            <person name="Martin F."/>
            <person name="Silar P."/>
            <person name="Natvig D.O."/>
            <person name="Lalanne C."/>
            <person name="Gautier V."/>
            <person name="Ament-Velasquez S.L."/>
            <person name="Kruys A."/>
            <person name="Hutchinson M.I."/>
            <person name="Powell A.J."/>
            <person name="Barry K."/>
            <person name="Miller A.N."/>
            <person name="Grigoriev I.V."/>
            <person name="Debuchy R."/>
            <person name="Gladieux P."/>
            <person name="Hiltunen Thoren M."/>
            <person name="Johannesson H."/>
        </authorList>
    </citation>
    <scope>NUCLEOTIDE SEQUENCE</scope>
    <source>
        <strain evidence="3">CBS 757.83</strain>
    </source>
</reference>
<dbReference type="Pfam" id="PF06985">
    <property type="entry name" value="HET"/>
    <property type="match status" value="1"/>
</dbReference>
<comment type="caution">
    <text evidence="3">The sequence shown here is derived from an EMBL/GenBank/DDBJ whole genome shotgun (WGS) entry which is preliminary data.</text>
</comment>
<dbReference type="InterPro" id="IPR010730">
    <property type="entry name" value="HET"/>
</dbReference>
<gene>
    <name evidence="3" type="ORF">N658DRAFT_482608</name>
</gene>